<sequence length="941" mass="99132">MTTIFWQGGASNDWYDPANWRYGNLPQSDSNQAANVSGTAADPALAVLNAPSYSQIDCLTVGDDATVKITATTAGIGNVFATRGTEVYPGSNLIIDTPAAVELGIVTKVDGTLTIIGNDGKVVLDGTRIVGGGTVNLVDSTLGSATYPVSLATAVTLSGNSTLYAGFYGDGASVTFDPATQNTLYVTGNESTISTPLYGVSENTIFGIEAGSQTPVSAAYTMNSDGTYSLSVTMTDGKALTFDDIHLASGFVPASPTIEQTSSGWAIVDTNASSVPPSYDTSDTHLSLVATATAAQQVGGDTSQYSTTEYSQHNGDQTDGWNGGATGNWSTASDWSTGAVPEEDPAGHASLAGTESTPVSVTLDTPYYQQITSLSIGPYATMTITATADRAGYVFATQGMQIAPTGALVINTASPVELGGVTEVRGGTVTIENNDGKVVLDDNRLTGTGTLNLINSTLGTVAAPVRVGSFAVNLTGGSTLYAGFYASGSSVTFDPTTRNTLYVTGDESTVSTALYDVSANTVIGIEPGAYSAPDSAQYVDNGDGSYSLVVSLADGKTLTFSDVHFASGFTPVTPTVTAVAGGGWIITDSNAPCYLAQTLIRTDRGDVAVEDLRIGDQVVAFDWENGRDSLREIVWVGKARTVARPHLPDDEAGYPVRVLKDAIADGVPYKDMLITSEHCLFFEGKFIPVRMLVNGRSVFYDKTIRSYDYYHVETERHSVIMADGVLSESYLDTGNHRAFRRQEGNVISFLNSRNLTWDDAAAPLGVAQDFAEPLHQRIAARAEAAGLERQEEAPELTTDADLHLMLDNGAIVSKLRENNGRVMFMLPTGVTSVRLVSRASRPADVIGPFVDDRRYFGVAVGEITMFESGHTVAIRSHLTEKGLDGWNDLQWEDTRWTSGSALLPLGQRHPNSIALLAIQVRAAGPYLAAGMIGKTALAATA</sequence>
<feature type="domain" description="Hedgehog/Intein (Hint)" evidence="2">
    <location>
        <begin position="592"/>
        <end position="733"/>
    </location>
</feature>
<feature type="compositionally biased region" description="Polar residues" evidence="1">
    <location>
        <begin position="327"/>
        <end position="336"/>
    </location>
</feature>
<feature type="compositionally biased region" description="Polar residues" evidence="1">
    <location>
        <begin position="297"/>
        <end position="320"/>
    </location>
</feature>
<dbReference type="Proteomes" id="UP000019760">
    <property type="component" value="Unassembled WGS sequence"/>
</dbReference>
<dbReference type="InterPro" id="IPR028992">
    <property type="entry name" value="Hedgehog/Intein_dom"/>
</dbReference>
<evidence type="ECO:0000259" key="2">
    <source>
        <dbReference type="Pfam" id="PF13403"/>
    </source>
</evidence>
<organism evidence="3 4">
    <name type="scientific">Acidomonas methanolica NBRC 104435</name>
    <dbReference type="NCBI Taxonomy" id="1231351"/>
    <lineage>
        <taxon>Bacteria</taxon>
        <taxon>Pseudomonadati</taxon>
        <taxon>Pseudomonadota</taxon>
        <taxon>Alphaproteobacteria</taxon>
        <taxon>Acetobacterales</taxon>
        <taxon>Acetobacteraceae</taxon>
        <taxon>Acidomonas</taxon>
    </lineage>
</organism>
<keyword evidence="4" id="KW-1185">Reference proteome</keyword>
<dbReference type="EMBL" id="BAND01000054">
    <property type="protein sequence ID" value="GAJ29207.1"/>
    <property type="molecule type" value="Genomic_DNA"/>
</dbReference>
<evidence type="ECO:0000313" key="3">
    <source>
        <dbReference type="EMBL" id="GAJ29207.1"/>
    </source>
</evidence>
<protein>
    <submittedName>
        <fullName evidence="3">Outer membrane protein</fullName>
    </submittedName>
</protein>
<comment type="caution">
    <text evidence="3">The sequence shown here is derived from an EMBL/GenBank/DDBJ whole genome shotgun (WGS) entry which is preliminary data.</text>
</comment>
<reference evidence="3 4" key="2">
    <citation type="journal article" date="2014" name="FEMS Microbiol. Lett.">
        <title>Draft genomic DNA sequence of the facultatively methylotrophic bacterium Acidomonas methanolica type strain MB58.</title>
        <authorList>
            <person name="Higashiura N."/>
            <person name="Hadano H."/>
            <person name="Hirakawa H."/>
            <person name="Matsutani M."/>
            <person name="Takabe S."/>
            <person name="Matsushita K."/>
            <person name="Azuma Y."/>
        </authorList>
    </citation>
    <scope>NUCLEOTIDE SEQUENCE [LARGE SCALE GENOMIC DNA]</scope>
    <source>
        <strain evidence="3 4">MB58</strain>
    </source>
</reference>
<dbReference type="OrthoDB" id="7284755at2"/>
<reference evidence="4" key="1">
    <citation type="journal article" date="2014" name="FEMS Microbiol. Lett.">
        <title>Draft Genomic DNA Sequence of the Facultatively Methylotrophic Bacterium Acidomonas methanolica type strain MB58.</title>
        <authorList>
            <person name="Higashiura N."/>
            <person name="Hadano H."/>
            <person name="Hirakawa H."/>
            <person name="Matsutani M."/>
            <person name="Takabe S."/>
            <person name="Matsushita K."/>
            <person name="Azuma Y."/>
        </authorList>
    </citation>
    <scope>NUCLEOTIDE SEQUENCE [LARGE SCALE GENOMIC DNA]</scope>
    <source>
        <strain evidence="4">MB58</strain>
    </source>
</reference>
<name>A0A023D509_ACIMT</name>
<evidence type="ECO:0000256" key="1">
    <source>
        <dbReference type="SAM" id="MobiDB-lite"/>
    </source>
</evidence>
<dbReference type="AlphaFoldDB" id="A0A023D509"/>
<dbReference type="SUPFAM" id="SSF51294">
    <property type="entry name" value="Hedgehog/intein (Hint) domain"/>
    <property type="match status" value="1"/>
</dbReference>
<dbReference type="InterPro" id="IPR036844">
    <property type="entry name" value="Hint_dom_sf"/>
</dbReference>
<dbReference type="Gene3D" id="2.170.16.10">
    <property type="entry name" value="Hedgehog/Intein (Hint) domain"/>
    <property type="match status" value="1"/>
</dbReference>
<accession>A0A023D509</accession>
<evidence type="ECO:0000313" key="4">
    <source>
        <dbReference type="Proteomes" id="UP000019760"/>
    </source>
</evidence>
<proteinExistence type="predicted"/>
<dbReference type="RefSeq" id="WP_042058784.1">
    <property type="nucleotide sequence ID" value="NZ_BAND01000054.1"/>
</dbReference>
<gene>
    <name evidence="3" type="ORF">Amme_054_009</name>
</gene>
<feature type="region of interest" description="Disordered" evidence="1">
    <location>
        <begin position="297"/>
        <end position="353"/>
    </location>
</feature>
<dbReference type="Pfam" id="PF13403">
    <property type="entry name" value="Hint_2"/>
    <property type="match status" value="1"/>
</dbReference>